<dbReference type="Proteomes" id="UP001628646">
    <property type="component" value="Unassembled WGS sequence"/>
</dbReference>
<accession>A0ABW8W7G8</accession>
<evidence type="ECO:0000313" key="1">
    <source>
        <dbReference type="EMBL" id="MFL8999503.1"/>
    </source>
</evidence>
<keyword evidence="2" id="KW-1185">Reference proteome</keyword>
<protein>
    <submittedName>
        <fullName evidence="1">Uncharacterized protein</fullName>
    </submittedName>
</protein>
<organism evidence="1 2">
    <name type="scientific">Pseudomonas azerbaijanorientalis</name>
    <dbReference type="NCBI Taxonomy" id="2842350"/>
    <lineage>
        <taxon>Bacteria</taxon>
        <taxon>Pseudomonadati</taxon>
        <taxon>Pseudomonadota</taxon>
        <taxon>Gammaproteobacteria</taxon>
        <taxon>Pseudomonadales</taxon>
        <taxon>Pseudomonadaceae</taxon>
        <taxon>Pseudomonas</taxon>
    </lineage>
</organism>
<sequence>MKIIEYRVRPVTRYIVTRYTEEAVSDPGSSGASSVLIGEFPSGAAADSVADAMVTADQSHGLNATRQRSGLSLGEVISGQRIDG</sequence>
<proteinExistence type="predicted"/>
<name>A0ABW8W7G8_9PSED</name>
<comment type="caution">
    <text evidence="1">The sequence shown here is derived from an EMBL/GenBank/DDBJ whole genome shotgun (WGS) entry which is preliminary data.</text>
</comment>
<gene>
    <name evidence="1" type="ORF">ACJ8NA_12670</name>
</gene>
<evidence type="ECO:0000313" key="2">
    <source>
        <dbReference type="Proteomes" id="UP001628646"/>
    </source>
</evidence>
<dbReference type="RefSeq" id="WP_407800316.1">
    <property type="nucleotide sequence ID" value="NZ_JBJNUX010000004.1"/>
</dbReference>
<reference evidence="1 2" key="1">
    <citation type="submission" date="2024-12" db="EMBL/GenBank/DDBJ databases">
        <title>Pseudomonas species isolated from Lotus nodules promote plant growth.</title>
        <authorList>
            <person name="Yu Y.-H."/>
            <person name="Kurtenbach J."/>
            <person name="Crosbie D."/>
            <person name="Brachmann A."/>
            <person name="Marin M."/>
        </authorList>
    </citation>
    <scope>NUCLEOTIDE SEQUENCE [LARGE SCALE GENOMIC DNA]</scope>
    <source>
        <strain evidence="1 2">PLb11B</strain>
    </source>
</reference>
<dbReference type="EMBL" id="JBJNUY010000005">
    <property type="protein sequence ID" value="MFL8999503.1"/>
    <property type="molecule type" value="Genomic_DNA"/>
</dbReference>